<dbReference type="KEGG" id="kus:B9G99_00305"/>
<organism evidence="2 3">
    <name type="scientific">Kushneria konosiri</name>
    <dbReference type="NCBI Taxonomy" id="698828"/>
    <lineage>
        <taxon>Bacteria</taxon>
        <taxon>Pseudomonadati</taxon>
        <taxon>Pseudomonadota</taxon>
        <taxon>Gammaproteobacteria</taxon>
        <taxon>Oceanospirillales</taxon>
        <taxon>Halomonadaceae</taxon>
        <taxon>Kushneria</taxon>
    </lineage>
</organism>
<dbReference type="Proteomes" id="UP000250025">
    <property type="component" value="Chromosome"/>
</dbReference>
<feature type="domain" description="HNH nuclease" evidence="1">
    <location>
        <begin position="87"/>
        <end position="131"/>
    </location>
</feature>
<name>A0A2Z2H302_9GAMM</name>
<evidence type="ECO:0000313" key="3">
    <source>
        <dbReference type="Proteomes" id="UP000250025"/>
    </source>
</evidence>
<evidence type="ECO:0000259" key="1">
    <source>
        <dbReference type="Pfam" id="PF13392"/>
    </source>
</evidence>
<dbReference type="InterPro" id="IPR044925">
    <property type="entry name" value="His-Me_finger_sf"/>
</dbReference>
<dbReference type="GO" id="GO:0003677">
    <property type="term" value="F:DNA binding"/>
    <property type="evidence" value="ECO:0007669"/>
    <property type="project" value="InterPro"/>
</dbReference>
<dbReference type="InterPro" id="IPR016177">
    <property type="entry name" value="DNA-bd_dom_sf"/>
</dbReference>
<dbReference type="Pfam" id="PF13392">
    <property type="entry name" value="HNH_3"/>
    <property type="match status" value="1"/>
</dbReference>
<dbReference type="SUPFAM" id="SSF54060">
    <property type="entry name" value="His-Me finger endonucleases"/>
    <property type="match status" value="1"/>
</dbReference>
<reference evidence="2 3" key="1">
    <citation type="journal article" date="2017" name="Int. J. Syst. Evol. Microbiol.">
        <title>Kushneria konosiri sp. nov., isolated from the Korean salt-fermented seafood Daemi-jeot.</title>
        <authorList>
            <person name="Yun J.H."/>
            <person name="Park S.K."/>
            <person name="Lee J.Y."/>
            <person name="Jung M.J."/>
            <person name="Bae J.W."/>
        </authorList>
    </citation>
    <scope>NUCLEOTIDE SEQUENCE [LARGE SCALE GENOMIC DNA]</scope>
    <source>
        <strain evidence="2 3">X49</strain>
    </source>
</reference>
<accession>A0A2Z2H302</accession>
<protein>
    <recommendedName>
        <fullName evidence="1">HNH nuclease domain-containing protein</fullName>
    </recommendedName>
</protein>
<dbReference type="AlphaFoldDB" id="A0A2Z2H302"/>
<evidence type="ECO:0000313" key="2">
    <source>
        <dbReference type="EMBL" id="ARS51533.1"/>
    </source>
</evidence>
<keyword evidence="3" id="KW-1185">Reference proteome</keyword>
<dbReference type="SUPFAM" id="SSF54171">
    <property type="entry name" value="DNA-binding domain"/>
    <property type="match status" value="1"/>
</dbReference>
<dbReference type="InterPro" id="IPR003615">
    <property type="entry name" value="HNH_nuc"/>
</dbReference>
<gene>
    <name evidence="2" type="ORF">B9G99_00305</name>
</gene>
<dbReference type="Gene3D" id="3.90.75.20">
    <property type="match status" value="1"/>
</dbReference>
<proteinExistence type="predicted"/>
<dbReference type="EMBL" id="CP021323">
    <property type="protein sequence ID" value="ARS51533.1"/>
    <property type="molecule type" value="Genomic_DNA"/>
</dbReference>
<sequence length="207" mass="24036">MRWVVRQRCSRWTRREVIMAKPIPDQSTLLSILHYDPVTGSLTRKYSDSMSKAWNTRWAGRDATWKYKRVVGGDYECLTVSVLNSRYMAHRIIWMMMTGEQPPAEIDHVNRDATDNRWENLRKSDAQHNRRNLPRFSNNTSGYAGVVWSKAASKWRAQTKHKGKDHYLGLFEDKEDAAARVRDFWKEHGFDPGHGTAIDRASRGAIA</sequence>